<keyword evidence="2" id="KW-1185">Reference proteome</keyword>
<evidence type="ECO:0000313" key="2">
    <source>
        <dbReference type="Proteomes" id="UP000253941"/>
    </source>
</evidence>
<evidence type="ECO:0000313" key="1">
    <source>
        <dbReference type="EMBL" id="RDD60803.1"/>
    </source>
</evidence>
<comment type="caution">
    <text evidence="1">The sequence shown here is derived from an EMBL/GenBank/DDBJ whole genome shotgun (WGS) entry which is preliminary data.</text>
</comment>
<dbReference type="Pfam" id="PF22752">
    <property type="entry name" value="DUF488-N3i"/>
    <property type="match status" value="1"/>
</dbReference>
<accession>A0A369T650</accession>
<dbReference type="PANTHER" id="PTHR36849:SF1">
    <property type="entry name" value="CYTOPLASMIC PROTEIN"/>
    <property type="match status" value="1"/>
</dbReference>
<reference evidence="1 2" key="1">
    <citation type="submission" date="2018-07" db="EMBL/GenBank/DDBJ databases">
        <title>Venubactetium sediminum gen. nov., sp. nov., isolated from a marine solar saltern.</title>
        <authorList>
            <person name="Wang S."/>
        </authorList>
    </citation>
    <scope>NUCLEOTIDE SEQUENCE [LARGE SCALE GENOMIC DNA]</scope>
    <source>
        <strain evidence="1 2">WD2A32</strain>
    </source>
</reference>
<organism evidence="1 2">
    <name type="scientific">Ferruginivarius sediminum</name>
    <dbReference type="NCBI Taxonomy" id="2661937"/>
    <lineage>
        <taxon>Bacteria</taxon>
        <taxon>Pseudomonadati</taxon>
        <taxon>Pseudomonadota</taxon>
        <taxon>Alphaproteobacteria</taxon>
        <taxon>Rhodospirillales</taxon>
        <taxon>Rhodospirillaceae</taxon>
        <taxon>Ferruginivarius</taxon>
    </lineage>
</organism>
<proteinExistence type="predicted"/>
<sequence length="126" mass="14412">MWARPATPDIRLKRIYDPAEPDDGARILVDRVWPRGISKTDARLDLWWRDAAPTPELRKWFGHDPDKFAEFAQRYRAELDAAPEALRPLLDAARAGRLTLLFAARDRTHNHAVVLREAVETAFGAD</sequence>
<dbReference type="PANTHER" id="PTHR36849">
    <property type="entry name" value="CYTOPLASMIC PROTEIN-RELATED"/>
    <property type="match status" value="1"/>
</dbReference>
<gene>
    <name evidence="1" type="ORF">DRB17_16265</name>
</gene>
<name>A0A369T650_9PROT</name>
<dbReference type="AlphaFoldDB" id="A0A369T650"/>
<dbReference type="Proteomes" id="UP000253941">
    <property type="component" value="Unassembled WGS sequence"/>
</dbReference>
<dbReference type="InterPro" id="IPR052552">
    <property type="entry name" value="YeaO-like"/>
</dbReference>
<protein>
    <submittedName>
        <fullName evidence="1">DUF488 domain-containing protein</fullName>
    </submittedName>
</protein>
<dbReference type="EMBL" id="QPMH01000020">
    <property type="protein sequence ID" value="RDD60803.1"/>
    <property type="molecule type" value="Genomic_DNA"/>
</dbReference>